<evidence type="ECO:0000256" key="1">
    <source>
        <dbReference type="SAM" id="MobiDB-lite"/>
    </source>
</evidence>
<evidence type="ECO:0000313" key="2">
    <source>
        <dbReference type="EMBL" id="GBM34384.1"/>
    </source>
</evidence>
<name>A0A4Y2F2U3_ARAVE</name>
<dbReference type="Proteomes" id="UP000499080">
    <property type="component" value="Unassembled WGS sequence"/>
</dbReference>
<keyword evidence="3" id="KW-1185">Reference proteome</keyword>
<accession>A0A4Y2F2U3</accession>
<dbReference type="AlphaFoldDB" id="A0A4Y2F2U3"/>
<sequence length="108" mass="12148">MTLVSVINFMQMMEIVKRARALRKMTEAVPFLFKTADVELLTLADSLFLKPTIPCTISAARCWLRGTAPSADTSRLYPSDPSPPTFEPLPRDSGTHHYHIAKPQLDYL</sequence>
<dbReference type="EMBL" id="BGPR01000758">
    <property type="protein sequence ID" value="GBM34384.1"/>
    <property type="molecule type" value="Genomic_DNA"/>
</dbReference>
<feature type="region of interest" description="Disordered" evidence="1">
    <location>
        <begin position="69"/>
        <end position="97"/>
    </location>
</feature>
<evidence type="ECO:0000313" key="3">
    <source>
        <dbReference type="Proteomes" id="UP000499080"/>
    </source>
</evidence>
<comment type="caution">
    <text evidence="2">The sequence shown here is derived from an EMBL/GenBank/DDBJ whole genome shotgun (WGS) entry which is preliminary data.</text>
</comment>
<reference evidence="2 3" key="1">
    <citation type="journal article" date="2019" name="Sci. Rep.">
        <title>Orb-weaving spider Araneus ventricosus genome elucidates the spidroin gene catalogue.</title>
        <authorList>
            <person name="Kono N."/>
            <person name="Nakamura H."/>
            <person name="Ohtoshi R."/>
            <person name="Moran D.A.P."/>
            <person name="Shinohara A."/>
            <person name="Yoshida Y."/>
            <person name="Fujiwara M."/>
            <person name="Mori M."/>
            <person name="Tomita M."/>
            <person name="Arakawa K."/>
        </authorList>
    </citation>
    <scope>NUCLEOTIDE SEQUENCE [LARGE SCALE GENOMIC DNA]</scope>
</reference>
<gene>
    <name evidence="2" type="ORF">AVEN_131475_1</name>
</gene>
<proteinExistence type="predicted"/>
<protein>
    <submittedName>
        <fullName evidence="2">Uncharacterized protein</fullName>
    </submittedName>
</protein>
<organism evidence="2 3">
    <name type="scientific">Araneus ventricosus</name>
    <name type="common">Orbweaver spider</name>
    <name type="synonym">Epeira ventricosa</name>
    <dbReference type="NCBI Taxonomy" id="182803"/>
    <lineage>
        <taxon>Eukaryota</taxon>
        <taxon>Metazoa</taxon>
        <taxon>Ecdysozoa</taxon>
        <taxon>Arthropoda</taxon>
        <taxon>Chelicerata</taxon>
        <taxon>Arachnida</taxon>
        <taxon>Araneae</taxon>
        <taxon>Araneomorphae</taxon>
        <taxon>Entelegynae</taxon>
        <taxon>Araneoidea</taxon>
        <taxon>Araneidae</taxon>
        <taxon>Araneus</taxon>
    </lineage>
</organism>